<dbReference type="GO" id="GO:0008270">
    <property type="term" value="F:zinc ion binding"/>
    <property type="evidence" value="ECO:0007669"/>
    <property type="project" value="UniProtKB-KW"/>
</dbReference>
<keyword evidence="6" id="KW-0539">Nucleus</keyword>
<evidence type="ECO:0000313" key="10">
    <source>
        <dbReference type="Ensembl" id="ENSACLP00000035895.2"/>
    </source>
</evidence>
<dbReference type="PROSITE" id="PS00028">
    <property type="entry name" value="ZINC_FINGER_C2H2_1"/>
    <property type="match status" value="4"/>
</dbReference>
<reference evidence="10" key="1">
    <citation type="submission" date="2018-05" db="EMBL/GenBank/DDBJ databases">
        <authorList>
            <person name="Datahose"/>
        </authorList>
    </citation>
    <scope>NUCLEOTIDE SEQUENCE</scope>
</reference>
<feature type="domain" description="C2H2-type" evidence="9">
    <location>
        <begin position="217"/>
        <end position="244"/>
    </location>
</feature>
<dbReference type="InterPro" id="IPR013087">
    <property type="entry name" value="Znf_C2H2_type"/>
</dbReference>
<dbReference type="Proteomes" id="UP000265100">
    <property type="component" value="Chromosome 18"/>
</dbReference>
<dbReference type="AlphaFoldDB" id="A0A3P8R1R9"/>
<feature type="compositionally biased region" description="Basic and acidic residues" evidence="8">
    <location>
        <begin position="147"/>
        <end position="159"/>
    </location>
</feature>
<evidence type="ECO:0000256" key="4">
    <source>
        <dbReference type="ARBA" id="ARBA00022771"/>
    </source>
</evidence>
<evidence type="ECO:0000256" key="3">
    <source>
        <dbReference type="ARBA" id="ARBA00022737"/>
    </source>
</evidence>
<dbReference type="PANTHER" id="PTHR16515">
    <property type="entry name" value="PR DOMAIN ZINC FINGER PROTEIN"/>
    <property type="match status" value="1"/>
</dbReference>
<evidence type="ECO:0000256" key="5">
    <source>
        <dbReference type="ARBA" id="ARBA00022833"/>
    </source>
</evidence>
<reference evidence="10" key="3">
    <citation type="submission" date="2025-09" db="UniProtKB">
        <authorList>
            <consortium name="Ensembl"/>
        </authorList>
    </citation>
    <scope>IDENTIFICATION</scope>
</reference>
<keyword evidence="4 7" id="KW-0863">Zinc-finger</keyword>
<evidence type="ECO:0000313" key="11">
    <source>
        <dbReference type="Proteomes" id="UP000265100"/>
    </source>
</evidence>
<dbReference type="Gene3D" id="3.30.420.10">
    <property type="entry name" value="Ribonuclease H-like superfamily/Ribonuclease H"/>
    <property type="match status" value="1"/>
</dbReference>
<keyword evidence="3" id="KW-0677">Repeat</keyword>
<dbReference type="GO" id="GO:0043565">
    <property type="term" value="F:sequence-specific DNA binding"/>
    <property type="evidence" value="ECO:0007669"/>
    <property type="project" value="UniProtKB-ARBA"/>
</dbReference>
<feature type="region of interest" description="Disordered" evidence="8">
    <location>
        <begin position="118"/>
        <end position="180"/>
    </location>
</feature>
<dbReference type="GO" id="GO:0005634">
    <property type="term" value="C:nucleus"/>
    <property type="evidence" value="ECO:0007669"/>
    <property type="project" value="UniProtKB-SubCell"/>
</dbReference>
<sequence>MASLKDEKIMTWPPSSPDLKPIESLWALLKWEIYRMGKQYTSLNSVWDAVVAAAQAVVIEKKGEEDLDDQQVFNQGGNLSLDQEDPELPQIKEEPEELCTSQVLVLKVETDTFMVTSTYEEPEPNSDQLLSYNSPEPESRDEDESEHVDSGSKRNAKPEKRGHHRNSNTADGCPVSESQCETDTSKKSLKCDTCGKTFEYKYKLTKHQRVHTGEKPHSCSTCGKIFSYMSALKTHMRSHTGEKPYSCSICGKIFSYLSALKTHMRSHTGEKPHCCSTCGKRFSDLMNLKSHIRVHTGEKPYSCSTCGKRYRFITSSLKDQMTTSQIPHAPMRIKSWT</sequence>
<proteinExistence type="predicted"/>
<dbReference type="Bgee" id="ENSACLG00000024303">
    <property type="expression patterns" value="Expressed in spleen and 7 other cell types or tissues"/>
</dbReference>
<keyword evidence="2" id="KW-0479">Metal-binding</keyword>
<dbReference type="STRING" id="8154.ENSACLP00000035895"/>
<feature type="domain" description="C2H2-type" evidence="9">
    <location>
        <begin position="273"/>
        <end position="300"/>
    </location>
</feature>
<dbReference type="FunFam" id="3.30.160.60:FF:002343">
    <property type="entry name" value="Zinc finger protein 33A"/>
    <property type="match status" value="1"/>
</dbReference>
<dbReference type="PROSITE" id="PS50157">
    <property type="entry name" value="ZINC_FINGER_C2H2_2"/>
    <property type="match status" value="4"/>
</dbReference>
<dbReference type="Gene3D" id="3.30.160.60">
    <property type="entry name" value="Classic Zinc Finger"/>
    <property type="match status" value="5"/>
</dbReference>
<dbReference type="SUPFAM" id="SSF57667">
    <property type="entry name" value="beta-beta-alpha zinc fingers"/>
    <property type="match status" value="3"/>
</dbReference>
<dbReference type="InterPro" id="IPR050331">
    <property type="entry name" value="Zinc_finger"/>
</dbReference>
<dbReference type="OMA" id="XCARLAM"/>
<reference evidence="10" key="2">
    <citation type="submission" date="2025-08" db="UniProtKB">
        <authorList>
            <consortium name="Ensembl"/>
        </authorList>
    </citation>
    <scope>IDENTIFICATION</scope>
</reference>
<dbReference type="GO" id="GO:0045892">
    <property type="term" value="P:negative regulation of DNA-templated transcription"/>
    <property type="evidence" value="ECO:0007669"/>
    <property type="project" value="UniProtKB-ARBA"/>
</dbReference>
<evidence type="ECO:0000256" key="2">
    <source>
        <dbReference type="ARBA" id="ARBA00022723"/>
    </source>
</evidence>
<keyword evidence="5" id="KW-0862">Zinc</keyword>
<evidence type="ECO:0000256" key="8">
    <source>
        <dbReference type="SAM" id="MobiDB-lite"/>
    </source>
</evidence>
<dbReference type="SMART" id="SM00355">
    <property type="entry name" value="ZnF_C2H2"/>
    <property type="match status" value="4"/>
</dbReference>
<accession>A0A3P8R1R9</accession>
<keyword evidence="11" id="KW-1185">Reference proteome</keyword>
<dbReference type="FunFam" id="3.30.160.60:FF:000912">
    <property type="entry name" value="Zinc finger protein 660"/>
    <property type="match status" value="2"/>
</dbReference>
<evidence type="ECO:0000259" key="9">
    <source>
        <dbReference type="PROSITE" id="PS50157"/>
    </source>
</evidence>
<evidence type="ECO:0000256" key="7">
    <source>
        <dbReference type="PROSITE-ProRule" id="PRU00042"/>
    </source>
</evidence>
<feature type="domain" description="C2H2-type" evidence="9">
    <location>
        <begin position="245"/>
        <end position="272"/>
    </location>
</feature>
<dbReference type="GeneTree" id="ENSGT01150000286952"/>
<feature type="compositionally biased region" description="Polar residues" evidence="8">
    <location>
        <begin position="118"/>
        <end position="133"/>
    </location>
</feature>
<dbReference type="PANTHER" id="PTHR16515:SF49">
    <property type="entry name" value="GASTRULA ZINC FINGER PROTEIN XLCGF49.1-LIKE-RELATED"/>
    <property type="match status" value="1"/>
</dbReference>
<dbReference type="FunFam" id="3.30.160.60:FF:002239">
    <property type="entry name" value="Zinc finger protein 226"/>
    <property type="match status" value="1"/>
</dbReference>
<feature type="domain" description="C2H2-type" evidence="9">
    <location>
        <begin position="189"/>
        <end position="216"/>
    </location>
</feature>
<comment type="subcellular location">
    <subcellularLocation>
        <location evidence="1">Nucleus</location>
    </subcellularLocation>
</comment>
<dbReference type="Pfam" id="PF00096">
    <property type="entry name" value="zf-C2H2"/>
    <property type="match status" value="4"/>
</dbReference>
<organism evidence="10 11">
    <name type="scientific">Astatotilapia calliptera</name>
    <name type="common">Eastern happy</name>
    <name type="synonym">Chromis callipterus</name>
    <dbReference type="NCBI Taxonomy" id="8154"/>
    <lineage>
        <taxon>Eukaryota</taxon>
        <taxon>Metazoa</taxon>
        <taxon>Chordata</taxon>
        <taxon>Craniata</taxon>
        <taxon>Vertebrata</taxon>
        <taxon>Euteleostomi</taxon>
        <taxon>Actinopterygii</taxon>
        <taxon>Neopterygii</taxon>
        <taxon>Teleostei</taxon>
        <taxon>Neoteleostei</taxon>
        <taxon>Acanthomorphata</taxon>
        <taxon>Ovalentaria</taxon>
        <taxon>Cichlomorphae</taxon>
        <taxon>Cichliformes</taxon>
        <taxon>Cichlidae</taxon>
        <taxon>African cichlids</taxon>
        <taxon>Pseudocrenilabrinae</taxon>
        <taxon>Haplochromini</taxon>
        <taxon>Astatotilapia</taxon>
    </lineage>
</organism>
<evidence type="ECO:0000256" key="1">
    <source>
        <dbReference type="ARBA" id="ARBA00004123"/>
    </source>
</evidence>
<protein>
    <recommendedName>
        <fullName evidence="9">C2H2-type domain-containing protein</fullName>
    </recommendedName>
</protein>
<name>A0A3P8R1R9_ASTCA</name>
<dbReference type="InterPro" id="IPR036236">
    <property type="entry name" value="Znf_C2H2_sf"/>
</dbReference>
<dbReference type="Ensembl" id="ENSACLT00000036743.2">
    <property type="protein sequence ID" value="ENSACLP00000035895.2"/>
    <property type="gene ID" value="ENSACLG00000024303.2"/>
</dbReference>
<dbReference type="InterPro" id="IPR036397">
    <property type="entry name" value="RNaseH_sf"/>
</dbReference>
<evidence type="ECO:0000256" key="6">
    <source>
        <dbReference type="ARBA" id="ARBA00023242"/>
    </source>
</evidence>